<keyword evidence="2" id="KW-0238">DNA-binding</keyword>
<dbReference type="PANTHER" id="PTHR43537:SF44">
    <property type="entry name" value="GNTR FAMILY REGULATORY PROTEIN"/>
    <property type="match status" value="1"/>
</dbReference>
<name>A0A0J8H0U3_9ALTE</name>
<feature type="domain" description="HTH gntR-type" evidence="4">
    <location>
        <begin position="8"/>
        <end position="76"/>
    </location>
</feature>
<keyword evidence="3" id="KW-0804">Transcription</keyword>
<dbReference type="SUPFAM" id="SSF46785">
    <property type="entry name" value="Winged helix' DNA-binding domain"/>
    <property type="match status" value="1"/>
</dbReference>
<evidence type="ECO:0000256" key="1">
    <source>
        <dbReference type="ARBA" id="ARBA00023015"/>
    </source>
</evidence>
<comment type="caution">
    <text evidence="5">The sequence shown here is derived from an EMBL/GenBank/DDBJ whole genome shotgun (WGS) entry which is preliminary data.</text>
</comment>
<dbReference type="CDD" id="cd07377">
    <property type="entry name" value="WHTH_GntR"/>
    <property type="match status" value="1"/>
</dbReference>
<dbReference type="Pfam" id="PF07729">
    <property type="entry name" value="FCD"/>
    <property type="match status" value="1"/>
</dbReference>
<dbReference type="PANTHER" id="PTHR43537">
    <property type="entry name" value="TRANSCRIPTIONAL REGULATOR, GNTR FAMILY"/>
    <property type="match status" value="1"/>
</dbReference>
<dbReference type="RefSeq" id="WP_048688024.1">
    <property type="nucleotide sequence ID" value="NZ_KQ130482.1"/>
</dbReference>
<evidence type="ECO:0000256" key="2">
    <source>
        <dbReference type="ARBA" id="ARBA00023125"/>
    </source>
</evidence>
<dbReference type="SMART" id="SM00345">
    <property type="entry name" value="HTH_GNTR"/>
    <property type="match status" value="1"/>
</dbReference>
<accession>A0A0J8H0U3</accession>
<dbReference type="EMBL" id="LAZL01000001">
    <property type="protein sequence ID" value="KMT67069.1"/>
    <property type="molecule type" value="Genomic_DNA"/>
</dbReference>
<protein>
    <submittedName>
        <fullName evidence="5">GntR family transcriptional regulator</fullName>
    </submittedName>
</protein>
<dbReference type="PRINTS" id="PR00035">
    <property type="entry name" value="HTHGNTR"/>
</dbReference>
<dbReference type="Pfam" id="PF00392">
    <property type="entry name" value="GntR"/>
    <property type="match status" value="1"/>
</dbReference>
<dbReference type="Gene3D" id="1.20.120.530">
    <property type="entry name" value="GntR ligand-binding domain-like"/>
    <property type="match status" value="1"/>
</dbReference>
<proteinExistence type="predicted"/>
<dbReference type="STRING" id="1513271.XM47_00285"/>
<dbReference type="Gene3D" id="1.10.10.10">
    <property type="entry name" value="Winged helix-like DNA-binding domain superfamily/Winged helix DNA-binding domain"/>
    <property type="match status" value="1"/>
</dbReference>
<dbReference type="InterPro" id="IPR000524">
    <property type="entry name" value="Tscrpt_reg_HTH_GntR"/>
</dbReference>
<dbReference type="InterPro" id="IPR036388">
    <property type="entry name" value="WH-like_DNA-bd_sf"/>
</dbReference>
<keyword evidence="6" id="KW-1185">Reference proteome</keyword>
<dbReference type="Proteomes" id="UP000037600">
    <property type="component" value="Unassembled WGS sequence"/>
</dbReference>
<evidence type="ECO:0000313" key="6">
    <source>
        <dbReference type="Proteomes" id="UP000037600"/>
    </source>
</evidence>
<organism evidence="5 6">
    <name type="scientific">Catenovulum maritimum</name>
    <dbReference type="NCBI Taxonomy" id="1513271"/>
    <lineage>
        <taxon>Bacteria</taxon>
        <taxon>Pseudomonadati</taxon>
        <taxon>Pseudomonadota</taxon>
        <taxon>Gammaproteobacteria</taxon>
        <taxon>Alteromonadales</taxon>
        <taxon>Alteromonadaceae</taxon>
        <taxon>Catenovulum</taxon>
    </lineage>
</organism>
<dbReference type="GO" id="GO:0003677">
    <property type="term" value="F:DNA binding"/>
    <property type="evidence" value="ECO:0007669"/>
    <property type="project" value="UniProtKB-KW"/>
</dbReference>
<dbReference type="OrthoDB" id="9028214at2"/>
<evidence type="ECO:0000313" key="5">
    <source>
        <dbReference type="EMBL" id="KMT67069.1"/>
    </source>
</evidence>
<dbReference type="SMART" id="SM00895">
    <property type="entry name" value="FCD"/>
    <property type="match status" value="1"/>
</dbReference>
<keyword evidence="1" id="KW-0805">Transcription regulation</keyword>
<dbReference type="PROSITE" id="PS50949">
    <property type="entry name" value="HTH_GNTR"/>
    <property type="match status" value="1"/>
</dbReference>
<dbReference type="GO" id="GO:0003700">
    <property type="term" value="F:DNA-binding transcription factor activity"/>
    <property type="evidence" value="ECO:0007669"/>
    <property type="project" value="InterPro"/>
</dbReference>
<evidence type="ECO:0000256" key="3">
    <source>
        <dbReference type="ARBA" id="ARBA00023163"/>
    </source>
</evidence>
<dbReference type="AlphaFoldDB" id="A0A0J8H0U3"/>
<dbReference type="InterPro" id="IPR011711">
    <property type="entry name" value="GntR_C"/>
</dbReference>
<dbReference type="InterPro" id="IPR008920">
    <property type="entry name" value="TF_FadR/GntR_C"/>
</dbReference>
<evidence type="ECO:0000259" key="4">
    <source>
        <dbReference type="PROSITE" id="PS50949"/>
    </source>
</evidence>
<gene>
    <name evidence="5" type="ORF">XM47_00285</name>
</gene>
<reference evidence="5 6" key="1">
    <citation type="submission" date="2015-04" db="EMBL/GenBank/DDBJ databases">
        <title>Draft Genome Sequence of the Novel Agar-Digesting Marine Bacterium Q1.</title>
        <authorList>
            <person name="Li Y."/>
            <person name="Li D."/>
            <person name="Chen G."/>
            <person name="Du Z."/>
        </authorList>
    </citation>
    <scope>NUCLEOTIDE SEQUENCE [LARGE SCALE GENOMIC DNA]</scope>
    <source>
        <strain evidence="5 6">Q1</strain>
    </source>
</reference>
<sequence>MQQAIPNLNYSWHIAHELGKSIVSGTYDQSGGLPTEAVLCSEFGISRSAMREAIKMLSAKGMIISRPRQGIRILPQDQWNIFDRDVLKWILDSKPSLTLLKEFLQVRLAIEPEAASLAAQHATPELIQQIKHAMRRLELAHQGLDDVLESDIAFHESILYASKNRFFVQLREFVKTALNVSIRYTNLLKGVKAGDLDDHHKILTAIMARDAAAAREATAFIIQEALILIDEALESTA</sequence>
<dbReference type="InterPro" id="IPR036390">
    <property type="entry name" value="WH_DNA-bd_sf"/>
</dbReference>
<dbReference type="SUPFAM" id="SSF48008">
    <property type="entry name" value="GntR ligand-binding domain-like"/>
    <property type="match status" value="1"/>
</dbReference>